<feature type="compositionally biased region" description="Polar residues" evidence="1">
    <location>
        <begin position="154"/>
        <end position="166"/>
    </location>
</feature>
<evidence type="ECO:0000313" key="3">
    <source>
        <dbReference type="EMBL" id="PBK65254.1"/>
    </source>
</evidence>
<reference evidence="4" key="1">
    <citation type="journal article" date="2017" name="Nat. Ecol. Evol.">
        <title>Genome expansion and lineage-specific genetic innovations in the forest pathogenic fungi Armillaria.</title>
        <authorList>
            <person name="Sipos G."/>
            <person name="Prasanna A.N."/>
            <person name="Walter M.C."/>
            <person name="O'Connor E."/>
            <person name="Balint B."/>
            <person name="Krizsan K."/>
            <person name="Kiss B."/>
            <person name="Hess J."/>
            <person name="Varga T."/>
            <person name="Slot J."/>
            <person name="Riley R."/>
            <person name="Boka B."/>
            <person name="Rigling D."/>
            <person name="Barry K."/>
            <person name="Lee J."/>
            <person name="Mihaltcheva S."/>
            <person name="LaButti K."/>
            <person name="Lipzen A."/>
            <person name="Waldron R."/>
            <person name="Moloney N.M."/>
            <person name="Sperisen C."/>
            <person name="Kredics L."/>
            <person name="Vagvoelgyi C."/>
            <person name="Patrignani A."/>
            <person name="Fitzpatrick D."/>
            <person name="Nagy I."/>
            <person name="Doyle S."/>
            <person name="Anderson J.B."/>
            <person name="Grigoriev I.V."/>
            <person name="Gueldener U."/>
            <person name="Muensterkoetter M."/>
            <person name="Nagy L.G."/>
        </authorList>
    </citation>
    <scope>NUCLEOTIDE SEQUENCE [LARGE SCALE GENOMIC DNA]</scope>
    <source>
        <strain evidence="4">28-4</strain>
    </source>
</reference>
<feature type="compositionally biased region" description="Low complexity" evidence="1">
    <location>
        <begin position="167"/>
        <end position="189"/>
    </location>
</feature>
<evidence type="ECO:0000256" key="1">
    <source>
        <dbReference type="SAM" id="MobiDB-lite"/>
    </source>
</evidence>
<proteinExistence type="predicted"/>
<feature type="region of interest" description="Disordered" evidence="1">
    <location>
        <begin position="150"/>
        <end position="201"/>
    </location>
</feature>
<feature type="transmembrane region" description="Helical" evidence="2">
    <location>
        <begin position="12"/>
        <end position="35"/>
    </location>
</feature>
<keyword evidence="2" id="KW-1133">Transmembrane helix</keyword>
<keyword evidence="2" id="KW-0472">Membrane</keyword>
<sequence length="201" mass="22352">MQITIDFSICTLIALSATILGITGLLTLFLLYRTYKYKIGQFFRRLFSYAPHLPALTFNRPSSLVYFRHPGDAYHPTPYNHLATPSEESYVELPTRPTDGWNTTVADWDTLPSAIFRSRTITNHPVLYASGTVSATSLDSLSHVPDVVRRNDDTSQGMGNDWSSVLTTTTPSPSRRPTISTCPRSTTTTDSIPRQGMGFQA</sequence>
<accession>A0A2H3B8R1</accession>
<evidence type="ECO:0000256" key="2">
    <source>
        <dbReference type="SAM" id="Phobius"/>
    </source>
</evidence>
<name>A0A2H3B8R1_9AGAR</name>
<keyword evidence="4" id="KW-1185">Reference proteome</keyword>
<dbReference type="EMBL" id="KZ293446">
    <property type="protein sequence ID" value="PBK65254.1"/>
    <property type="molecule type" value="Genomic_DNA"/>
</dbReference>
<dbReference type="Proteomes" id="UP000218334">
    <property type="component" value="Unassembled WGS sequence"/>
</dbReference>
<organism evidence="3 4">
    <name type="scientific">Armillaria solidipes</name>
    <dbReference type="NCBI Taxonomy" id="1076256"/>
    <lineage>
        <taxon>Eukaryota</taxon>
        <taxon>Fungi</taxon>
        <taxon>Dikarya</taxon>
        <taxon>Basidiomycota</taxon>
        <taxon>Agaricomycotina</taxon>
        <taxon>Agaricomycetes</taxon>
        <taxon>Agaricomycetidae</taxon>
        <taxon>Agaricales</taxon>
        <taxon>Marasmiineae</taxon>
        <taxon>Physalacriaceae</taxon>
        <taxon>Armillaria</taxon>
    </lineage>
</organism>
<dbReference type="STRING" id="1076256.A0A2H3B8R1"/>
<protein>
    <submittedName>
        <fullName evidence="3">Uncharacterized protein</fullName>
    </submittedName>
</protein>
<evidence type="ECO:0000313" key="4">
    <source>
        <dbReference type="Proteomes" id="UP000218334"/>
    </source>
</evidence>
<gene>
    <name evidence="3" type="ORF">ARMSODRAFT_1022379</name>
</gene>
<keyword evidence="2" id="KW-0812">Transmembrane</keyword>
<dbReference type="AlphaFoldDB" id="A0A2H3B8R1"/>